<proteinExistence type="inferred from homology"/>
<dbReference type="Proteomes" id="UP000220005">
    <property type="component" value="Unassembled WGS sequence"/>
</dbReference>
<organism evidence="10 11">
    <name type="scientific">Faecalibacterium prausnitzii</name>
    <dbReference type="NCBI Taxonomy" id="853"/>
    <lineage>
        <taxon>Bacteria</taxon>
        <taxon>Bacillati</taxon>
        <taxon>Bacillota</taxon>
        <taxon>Clostridia</taxon>
        <taxon>Eubacteriales</taxon>
        <taxon>Oscillospiraceae</taxon>
        <taxon>Faecalibacterium</taxon>
    </lineage>
</organism>
<dbReference type="GO" id="GO:0005886">
    <property type="term" value="C:plasma membrane"/>
    <property type="evidence" value="ECO:0007669"/>
    <property type="project" value="UniProtKB-SubCell"/>
</dbReference>
<feature type="transmembrane region" description="Helical" evidence="9">
    <location>
        <begin position="166"/>
        <end position="187"/>
    </location>
</feature>
<keyword evidence="4" id="KW-1003">Cell membrane</keyword>
<protein>
    <submittedName>
        <fullName evidence="10">C4-dicarboxylate ABC transporter</fullName>
    </submittedName>
</protein>
<feature type="transmembrane region" description="Helical" evidence="9">
    <location>
        <begin position="359"/>
        <end position="382"/>
    </location>
</feature>
<keyword evidence="7 9" id="KW-1133">Transmembrane helix</keyword>
<evidence type="ECO:0000256" key="7">
    <source>
        <dbReference type="ARBA" id="ARBA00022989"/>
    </source>
</evidence>
<feature type="transmembrane region" description="Helical" evidence="9">
    <location>
        <begin position="336"/>
        <end position="352"/>
    </location>
</feature>
<feature type="transmembrane region" description="Helical" evidence="9">
    <location>
        <begin position="51"/>
        <end position="76"/>
    </location>
</feature>
<dbReference type="NCBIfam" id="NF009136">
    <property type="entry name" value="PRK12489.1"/>
    <property type="match status" value="1"/>
</dbReference>
<dbReference type="PANTHER" id="PTHR36106">
    <property type="entry name" value="ANAEROBIC C4-DICARBOXYLATE TRANSPORTER DCUB"/>
    <property type="match status" value="1"/>
</dbReference>
<evidence type="ECO:0000256" key="2">
    <source>
        <dbReference type="ARBA" id="ARBA00006413"/>
    </source>
</evidence>
<dbReference type="Pfam" id="PF03605">
    <property type="entry name" value="DcuA_DcuB"/>
    <property type="match status" value="1"/>
</dbReference>
<dbReference type="NCBIfam" id="NF006927">
    <property type="entry name" value="PRK09412.1"/>
    <property type="match status" value="1"/>
</dbReference>
<dbReference type="PIRSF" id="PIRSF004539">
    <property type="entry name" value="C4-dicrbxl_trns"/>
    <property type="match status" value="1"/>
</dbReference>
<keyword evidence="6 9" id="KW-0812">Transmembrane</keyword>
<keyword evidence="8 9" id="KW-0472">Membrane</keyword>
<accession>A0A2A7AQI8</accession>
<reference evidence="10 11" key="1">
    <citation type="journal article" date="2017" name="Front. Microbiol.">
        <title>New Insights into the Diversity of the Genus Faecalibacterium.</title>
        <authorList>
            <person name="Benevides L."/>
            <person name="Burman S."/>
            <person name="Martin R."/>
            <person name="Robert V."/>
            <person name="Thomas M."/>
            <person name="Miquel S."/>
            <person name="Chain F."/>
            <person name="Sokol H."/>
            <person name="Bermudez-Humaran L.G."/>
            <person name="Morrison M."/>
            <person name="Langella P."/>
            <person name="Azevedo V.A."/>
            <person name="Chatel J.M."/>
            <person name="Soares S."/>
        </authorList>
    </citation>
    <scope>NUCLEOTIDE SEQUENCE [LARGE SCALE GENOMIC DNA]</scope>
    <source>
        <strain evidence="10 11">CNCM I 4575</strain>
    </source>
</reference>
<evidence type="ECO:0000256" key="9">
    <source>
        <dbReference type="SAM" id="Phobius"/>
    </source>
</evidence>
<comment type="caution">
    <text evidence="10">The sequence shown here is derived from an EMBL/GenBank/DDBJ whole genome shotgun (WGS) entry which is preliminary data.</text>
</comment>
<keyword evidence="5" id="KW-0997">Cell inner membrane</keyword>
<feature type="transmembrane region" description="Helical" evidence="9">
    <location>
        <begin position="296"/>
        <end position="316"/>
    </location>
</feature>
<feature type="transmembrane region" description="Helical" evidence="9">
    <location>
        <begin position="21"/>
        <end position="39"/>
    </location>
</feature>
<dbReference type="GO" id="GO:0015556">
    <property type="term" value="F:C4-dicarboxylate transmembrane transporter activity"/>
    <property type="evidence" value="ECO:0007669"/>
    <property type="project" value="InterPro"/>
</dbReference>
<dbReference type="InterPro" id="IPR004668">
    <property type="entry name" value="Anaer_Dcu_memb_transpt"/>
</dbReference>
<gene>
    <name evidence="10" type="ORF">CGS58_07800</name>
</gene>
<feature type="transmembrane region" description="Helical" evidence="9">
    <location>
        <begin position="417"/>
        <end position="439"/>
    </location>
</feature>
<evidence type="ECO:0000256" key="1">
    <source>
        <dbReference type="ARBA" id="ARBA00004429"/>
    </source>
</evidence>
<comment type="subcellular location">
    <subcellularLocation>
        <location evidence="1">Cell inner membrane</location>
        <topology evidence="1">Multi-pass membrane protein</topology>
    </subcellularLocation>
</comment>
<dbReference type="PANTHER" id="PTHR36106:SF3">
    <property type="entry name" value="ANAEROBIC C4-DICARBOXYLATE TRANSPORTER DCUB"/>
    <property type="match status" value="1"/>
</dbReference>
<evidence type="ECO:0000256" key="3">
    <source>
        <dbReference type="ARBA" id="ARBA00022448"/>
    </source>
</evidence>
<dbReference type="EMBL" id="NMTY01000016">
    <property type="protein sequence ID" value="PDX81359.1"/>
    <property type="molecule type" value="Genomic_DNA"/>
</dbReference>
<evidence type="ECO:0000256" key="8">
    <source>
        <dbReference type="ARBA" id="ARBA00023136"/>
    </source>
</evidence>
<keyword evidence="3" id="KW-0813">Transport</keyword>
<evidence type="ECO:0000313" key="11">
    <source>
        <dbReference type="Proteomes" id="UP000220005"/>
    </source>
</evidence>
<feature type="transmembrane region" description="Helical" evidence="9">
    <location>
        <begin position="262"/>
        <end position="284"/>
    </location>
</feature>
<sequence length="440" mass="46630">MFRIELVIMLLLIFWGVRKGGVFLTLAGAVGAFVFTFIFKSPMSDPPLTVLRIILAVVIAGGAMQAAGGIEYLVALAEKILRKHPRSITILAPMISWLFVFCCGTGHILWSLLPIINEIAIENGVRPERPIAASVVSSQNAVCGTPLAAATAALVGFLEESGSVDMITVLMVVIPATLLGSLASGLVMMKRGKELADDPEFQRRVADGTLVLRGHKEEKVVDTSSFSKQSKISVIVFLVAMVAVVLLGVVKSLRPVLADGSTMGMTDIIQIFMLCAAAVICLVMDKKADAILEMPVFKSGVFAAVICLGLCWMVNIFIGAQSTFLTETVSQFTNKYPWVFIIACYLVGNITTSQGSTTAIVIPLGLALGISTPVLLAGWVTIGSHFLIPAASESLAAIAFDTAGTTKIGKFVFNTSYLLPSLVMAVVDAAVAFLLASVIL</sequence>
<feature type="transmembrane region" description="Helical" evidence="9">
    <location>
        <begin position="88"/>
        <end position="110"/>
    </location>
</feature>
<evidence type="ECO:0000256" key="6">
    <source>
        <dbReference type="ARBA" id="ARBA00022692"/>
    </source>
</evidence>
<dbReference type="NCBIfam" id="TIGR00770">
    <property type="entry name" value="Dcu"/>
    <property type="match status" value="1"/>
</dbReference>
<feature type="transmembrane region" description="Helical" evidence="9">
    <location>
        <begin position="232"/>
        <end position="250"/>
    </location>
</feature>
<comment type="similarity">
    <text evidence="2">Belongs to the DcuA/DcuB transporter (TC 2.A.13.1) family.</text>
</comment>
<evidence type="ECO:0000256" key="5">
    <source>
        <dbReference type="ARBA" id="ARBA00022519"/>
    </source>
</evidence>
<evidence type="ECO:0000313" key="10">
    <source>
        <dbReference type="EMBL" id="PDX81359.1"/>
    </source>
</evidence>
<evidence type="ECO:0000256" key="4">
    <source>
        <dbReference type="ARBA" id="ARBA00022475"/>
    </source>
</evidence>
<name>A0A2A7AQI8_9FIRM</name>
<dbReference type="AlphaFoldDB" id="A0A2A7AQI8"/>